<dbReference type="InterPro" id="IPR036162">
    <property type="entry name" value="Resolvase-like_N_sf"/>
</dbReference>
<gene>
    <name evidence="4" type="ORF">ThimaDRAFT_1475</name>
</gene>
<dbReference type="GO" id="GO:0000150">
    <property type="term" value="F:DNA strand exchange activity"/>
    <property type="evidence" value="ECO:0007669"/>
    <property type="project" value="InterPro"/>
</dbReference>
<dbReference type="Gene3D" id="3.40.50.1390">
    <property type="entry name" value="Resolvase, N-terminal catalytic domain"/>
    <property type="match status" value="1"/>
</dbReference>
<dbReference type="InterPro" id="IPR025827">
    <property type="entry name" value="Zn_ribbon_recom_dom"/>
</dbReference>
<dbReference type="Proteomes" id="UP000005459">
    <property type="component" value="Unassembled WGS sequence"/>
</dbReference>
<dbReference type="InterPro" id="IPR050639">
    <property type="entry name" value="SSR_resolvase"/>
</dbReference>
<dbReference type="Gene3D" id="3.90.1750.20">
    <property type="entry name" value="Putative Large Serine Recombinase, Chain B, Domain 2"/>
    <property type="match status" value="1"/>
</dbReference>
<dbReference type="PANTHER" id="PTHR30461:SF23">
    <property type="entry name" value="DNA RECOMBINASE-RELATED"/>
    <property type="match status" value="1"/>
</dbReference>
<dbReference type="EMBL" id="AFWV01000004">
    <property type="protein sequence ID" value="EGV19331.1"/>
    <property type="molecule type" value="Genomic_DNA"/>
</dbReference>
<dbReference type="STRING" id="768671.ThimaDRAFT_1475"/>
<keyword evidence="5" id="KW-1185">Reference proteome</keyword>
<evidence type="ECO:0000259" key="2">
    <source>
        <dbReference type="PROSITE" id="PS51736"/>
    </source>
</evidence>
<dbReference type="RefSeq" id="WP_007192352.1">
    <property type="nucleotide sequence ID" value="NZ_AFWV01000004.1"/>
</dbReference>
<accession>F9U973</accession>
<organism evidence="4 5">
    <name type="scientific">Thiocapsa marina 5811</name>
    <dbReference type="NCBI Taxonomy" id="768671"/>
    <lineage>
        <taxon>Bacteria</taxon>
        <taxon>Pseudomonadati</taxon>
        <taxon>Pseudomonadota</taxon>
        <taxon>Gammaproteobacteria</taxon>
        <taxon>Chromatiales</taxon>
        <taxon>Chromatiaceae</taxon>
        <taxon>Thiocapsa</taxon>
    </lineage>
</organism>
<dbReference type="InterPro" id="IPR006119">
    <property type="entry name" value="Resolv_N"/>
</dbReference>
<feature type="domain" description="Recombinase" evidence="3">
    <location>
        <begin position="173"/>
        <end position="316"/>
    </location>
</feature>
<dbReference type="PANTHER" id="PTHR30461">
    <property type="entry name" value="DNA-INVERTASE FROM LAMBDOID PROPHAGE"/>
    <property type="match status" value="1"/>
</dbReference>
<feature type="domain" description="Resolvase/invertase-type recombinase catalytic" evidence="2">
    <location>
        <begin position="15"/>
        <end position="166"/>
    </location>
</feature>
<dbReference type="eggNOG" id="COG1961">
    <property type="taxonomic scope" value="Bacteria"/>
</dbReference>
<dbReference type="GO" id="GO:0003677">
    <property type="term" value="F:DNA binding"/>
    <property type="evidence" value="ECO:0007669"/>
    <property type="project" value="InterPro"/>
</dbReference>
<dbReference type="PROSITE" id="PS51736">
    <property type="entry name" value="RECOMBINASES_3"/>
    <property type="match status" value="1"/>
</dbReference>
<dbReference type="Pfam" id="PF07508">
    <property type="entry name" value="Recombinase"/>
    <property type="match status" value="1"/>
</dbReference>
<protein>
    <submittedName>
        <fullName evidence="4">Resolvase domain protein</fullName>
    </submittedName>
</protein>
<evidence type="ECO:0000259" key="3">
    <source>
        <dbReference type="PROSITE" id="PS51737"/>
    </source>
</evidence>
<reference evidence="4 5" key="1">
    <citation type="submission" date="2011-06" db="EMBL/GenBank/DDBJ databases">
        <title>The draft genome of Thiocapsa marina 5811.</title>
        <authorList>
            <consortium name="US DOE Joint Genome Institute (JGI-PGF)"/>
            <person name="Lucas S."/>
            <person name="Han J."/>
            <person name="Cheng J.-F."/>
            <person name="Goodwin L."/>
            <person name="Pitluck S."/>
            <person name="Peters L."/>
            <person name="Land M.L."/>
            <person name="Hauser L."/>
            <person name="Vogl K."/>
            <person name="Liu Z."/>
            <person name="Imhoff J."/>
            <person name="Thiel V."/>
            <person name="Frigaard N.-U."/>
            <person name="Bryant D."/>
            <person name="Woyke T.J."/>
        </authorList>
    </citation>
    <scope>NUCLEOTIDE SEQUENCE [LARGE SCALE GENOMIC DNA]</scope>
    <source>
        <strain evidence="4 5">5811</strain>
    </source>
</reference>
<dbReference type="SMART" id="SM00857">
    <property type="entry name" value="Resolvase"/>
    <property type="match status" value="1"/>
</dbReference>
<evidence type="ECO:0000313" key="5">
    <source>
        <dbReference type="Proteomes" id="UP000005459"/>
    </source>
</evidence>
<dbReference type="Pfam" id="PF13408">
    <property type="entry name" value="Zn_ribbon_recom"/>
    <property type="match status" value="1"/>
</dbReference>
<dbReference type="AlphaFoldDB" id="F9U973"/>
<dbReference type="CDD" id="cd00338">
    <property type="entry name" value="Ser_Recombinase"/>
    <property type="match status" value="1"/>
</dbReference>
<evidence type="ECO:0000313" key="4">
    <source>
        <dbReference type="EMBL" id="EGV19331.1"/>
    </source>
</evidence>
<feature type="coiled-coil region" evidence="1">
    <location>
        <begin position="455"/>
        <end position="482"/>
    </location>
</feature>
<keyword evidence="1" id="KW-0175">Coiled coil</keyword>
<dbReference type="OrthoDB" id="7977255at2"/>
<evidence type="ECO:0000256" key="1">
    <source>
        <dbReference type="SAM" id="Coils"/>
    </source>
</evidence>
<dbReference type="InterPro" id="IPR011109">
    <property type="entry name" value="DNA_bind_recombinase_dom"/>
</dbReference>
<dbReference type="SUPFAM" id="SSF53041">
    <property type="entry name" value="Resolvase-like"/>
    <property type="match status" value="1"/>
</dbReference>
<proteinExistence type="predicted"/>
<dbReference type="Pfam" id="PF00239">
    <property type="entry name" value="Resolvase"/>
    <property type="match status" value="1"/>
</dbReference>
<dbReference type="InterPro" id="IPR038109">
    <property type="entry name" value="DNA_bind_recomb_sf"/>
</dbReference>
<name>F9U973_9GAMM</name>
<sequence length="740" mass="80706">MTEPGKITPSHRARLAVVYIRQSTSAQVESNRESTARQYQLQTFAAELGWPAAQIRVIDQDLGLSGSGLNTRSGFAELAAEVALGHVGIVLALEVSRLARNNADWYRLLDLCGTTDTLIGDADGLYHPGLFNDRLVLGLKGTMSEAELHVLRARLNGGIRNKAARGELRRGLPIGLVWGEADGEVRFHPDAAVTGAIRAVFERFAEMGSARRVWLWFRSEALPFPTQANGCCDIQWGTPSYTKIHQVLTNPVYAGAYVYGKTCQERYIDEHGEVRKRLKRLPRADWSVVLHDHHRGFIDWATFEANQVRLAANTRPIRHDGGGALREGAALLQGLALCGHCGRKLVVAYSGRNAAPSYACPGDNLANGRGEACLRVGGQRLHQAVAAAVLAAVQPAALQAALDAAEAGDSAAQAARVQWQHQLEQARYQAQLAQRRYQNVDPDNRLVARGLEAAWESALHAVQAAEQQLQRAEQQHPQALCAAERDALLDLAEDLDAVWSAPSTSDRDRKELLRALLEEVLVTHDKDAHAVHVTLRWNGGLISDLSIALPRTRAATVRTDEDTVALIRRLAAYYPDAVIAGVLNRQQRTTATGLPFTINRVGSLRTHWGIPCFVPPAQPVSGEPLTIRDAAAVLGVAPSTLHRQLNDGLIAGEQVTPGAPWRIVITAALRAHFAGEAPEGFVPIVEAMRRLGVSRQTVLQRVKRGELEAIHVSQGNRKGLRIKVSEPTPDLFDDRKTARG</sequence>
<dbReference type="PROSITE" id="PS51737">
    <property type="entry name" value="RECOMBINASE_DNA_BIND"/>
    <property type="match status" value="1"/>
</dbReference>
<dbReference type="PATRIC" id="fig|768671.3.peg.1581"/>